<accession>A0A0V0QZA0</accession>
<gene>
    <name evidence="2" type="ORF">PPERSA_00381</name>
</gene>
<sequence length="179" mass="21395">MLDQQEIKDALQNDSSEKNYEKQDSFSQNLEEIENKENEQEKQKSSESNVEEIKALQLKMRDLELIRKMKKLVSQIDEHIIEIEEINESQKNKQKQMKKHVLSSQIMARFAGERRHNLNLKQDLAGITISKDFLEIFRGKSKKMSPEEEEQTLQQFLIQHNFQSPKWKKYLELIQIQYN</sequence>
<feature type="region of interest" description="Disordered" evidence="1">
    <location>
        <begin position="1"/>
        <end position="50"/>
    </location>
</feature>
<dbReference type="Proteomes" id="UP000054937">
    <property type="component" value="Unassembled WGS sequence"/>
</dbReference>
<comment type="caution">
    <text evidence="2">The sequence shown here is derived from an EMBL/GenBank/DDBJ whole genome shotgun (WGS) entry which is preliminary data.</text>
</comment>
<feature type="compositionally biased region" description="Basic and acidic residues" evidence="1">
    <location>
        <begin position="33"/>
        <end position="50"/>
    </location>
</feature>
<organism evidence="2 3">
    <name type="scientific">Pseudocohnilembus persalinus</name>
    <name type="common">Ciliate</name>
    <dbReference type="NCBI Taxonomy" id="266149"/>
    <lineage>
        <taxon>Eukaryota</taxon>
        <taxon>Sar</taxon>
        <taxon>Alveolata</taxon>
        <taxon>Ciliophora</taxon>
        <taxon>Intramacronucleata</taxon>
        <taxon>Oligohymenophorea</taxon>
        <taxon>Scuticociliatia</taxon>
        <taxon>Philasterida</taxon>
        <taxon>Pseudocohnilembidae</taxon>
        <taxon>Pseudocohnilembus</taxon>
    </lineage>
</organism>
<evidence type="ECO:0000313" key="3">
    <source>
        <dbReference type="Proteomes" id="UP000054937"/>
    </source>
</evidence>
<protein>
    <submittedName>
        <fullName evidence="2">Uncharacterized protein</fullName>
    </submittedName>
</protein>
<name>A0A0V0QZA0_PSEPJ</name>
<evidence type="ECO:0000256" key="1">
    <source>
        <dbReference type="SAM" id="MobiDB-lite"/>
    </source>
</evidence>
<evidence type="ECO:0000313" key="2">
    <source>
        <dbReference type="EMBL" id="KRX07224.1"/>
    </source>
</evidence>
<dbReference type="EMBL" id="LDAU01000085">
    <property type="protein sequence ID" value="KRX07224.1"/>
    <property type="molecule type" value="Genomic_DNA"/>
</dbReference>
<dbReference type="InParanoid" id="A0A0V0QZA0"/>
<keyword evidence="3" id="KW-1185">Reference proteome</keyword>
<feature type="compositionally biased region" description="Basic and acidic residues" evidence="1">
    <location>
        <begin position="1"/>
        <end position="24"/>
    </location>
</feature>
<dbReference type="AlphaFoldDB" id="A0A0V0QZA0"/>
<reference evidence="2 3" key="1">
    <citation type="journal article" date="2015" name="Sci. Rep.">
        <title>Genome of the facultative scuticociliatosis pathogen Pseudocohnilembus persalinus provides insight into its virulence through horizontal gene transfer.</title>
        <authorList>
            <person name="Xiong J."/>
            <person name="Wang G."/>
            <person name="Cheng J."/>
            <person name="Tian M."/>
            <person name="Pan X."/>
            <person name="Warren A."/>
            <person name="Jiang C."/>
            <person name="Yuan D."/>
            <person name="Miao W."/>
        </authorList>
    </citation>
    <scope>NUCLEOTIDE SEQUENCE [LARGE SCALE GENOMIC DNA]</scope>
    <source>
        <strain evidence="2">36N120E</strain>
    </source>
</reference>
<proteinExistence type="predicted"/>